<evidence type="ECO:0000313" key="1">
    <source>
        <dbReference type="EMBL" id="MYM90614.1"/>
    </source>
</evidence>
<protein>
    <submittedName>
        <fullName evidence="1">Uncharacterized protein</fullName>
    </submittedName>
</protein>
<evidence type="ECO:0000313" key="2">
    <source>
        <dbReference type="Proteomes" id="UP000470302"/>
    </source>
</evidence>
<reference evidence="1 2" key="1">
    <citation type="submission" date="2020-01" db="EMBL/GenBank/DDBJ databases">
        <title>Novel species isolated from a subtropical stream in China.</title>
        <authorList>
            <person name="Lu H."/>
        </authorList>
    </citation>
    <scope>NUCLEOTIDE SEQUENCE [LARGE SCALE GENOMIC DNA]</scope>
    <source>
        <strain evidence="1 2">FT82W</strain>
    </source>
</reference>
<organism evidence="1 2">
    <name type="scientific">Duganella vulcania</name>
    <dbReference type="NCBI Taxonomy" id="2692166"/>
    <lineage>
        <taxon>Bacteria</taxon>
        <taxon>Pseudomonadati</taxon>
        <taxon>Pseudomonadota</taxon>
        <taxon>Betaproteobacteria</taxon>
        <taxon>Burkholderiales</taxon>
        <taxon>Oxalobacteraceae</taxon>
        <taxon>Telluria group</taxon>
        <taxon>Duganella</taxon>
    </lineage>
</organism>
<accession>A0A845G8I5</accession>
<dbReference type="EMBL" id="WWCW01000130">
    <property type="protein sequence ID" value="MYM90614.1"/>
    <property type="molecule type" value="Genomic_DNA"/>
</dbReference>
<proteinExistence type="predicted"/>
<comment type="caution">
    <text evidence="1">The sequence shown here is derived from an EMBL/GenBank/DDBJ whole genome shotgun (WGS) entry which is preliminary data.</text>
</comment>
<sequence length="255" mass="28488">MNPDQQFDAQNLARAEAILLAHEVAREYFQGELYDSQNNRLRGMTIERQAGDLLDLDEKTVGRLFMIPDGSTVWALKVGENADAPAGLDVQSTNPFLAEDETNSVIAFRDEAGPAMWLDALYIRRLMLANNAPERMATVSFGLMAITAYRLGFQRISLFAAGRGPLEPNDSDTYIGYDVWPKFGFDAPVIPAELNRFPMPELDSACTVQDVVAAAPEWWSMHGSGRRMQFDLTAGSRSWSVLLNYLYEALQEQQP</sequence>
<dbReference type="AlphaFoldDB" id="A0A845G8I5"/>
<dbReference type="RefSeq" id="WP_161099386.1">
    <property type="nucleotide sequence ID" value="NZ_WWCW01000130.1"/>
</dbReference>
<dbReference type="Proteomes" id="UP000470302">
    <property type="component" value="Unassembled WGS sequence"/>
</dbReference>
<gene>
    <name evidence="1" type="ORF">GTP91_26005</name>
</gene>
<name>A0A845G8I5_9BURK</name>